<dbReference type="HAMAP" id="MF_00025">
    <property type="entry name" value="RNApol_Rpo5_RPB5"/>
    <property type="match status" value="1"/>
</dbReference>
<dbReference type="PANTHER" id="PTHR10535">
    <property type="entry name" value="DNA-DIRECTED RNA POLYMERASES I, II, AND III SUBUNIT RPABC1"/>
    <property type="match status" value="1"/>
</dbReference>
<keyword evidence="2" id="KW-0240">DNA-directed RNA polymerase</keyword>
<evidence type="ECO:0000256" key="1">
    <source>
        <dbReference type="ARBA" id="ARBA00023163"/>
    </source>
</evidence>
<organism evidence="4 5">
    <name type="scientific">Methanosuratincola subterraneus</name>
    <dbReference type="NCBI Taxonomy" id="2593994"/>
    <lineage>
        <taxon>Archaea</taxon>
        <taxon>Thermoproteota</taxon>
        <taxon>Methanosuratincolia</taxon>
        <taxon>Candidatus Methanomethylicales</taxon>
        <taxon>Candidatus Methanomethylicaceae</taxon>
        <taxon>Candidatus Methanosuratincola (ex Vanwonterghem et al. 2016)</taxon>
    </lineage>
</organism>
<protein>
    <recommendedName>
        <fullName evidence="2">DNA-directed RNA polymerase subunit Rpo5</fullName>
        <ecNumber evidence="2">2.7.7.6</ecNumber>
    </recommendedName>
    <alternativeName>
        <fullName evidence="2">DNA-directed RNA polymerase subunit H</fullName>
    </alternativeName>
</protein>
<dbReference type="GO" id="GO:0000428">
    <property type="term" value="C:DNA-directed RNA polymerase complex"/>
    <property type="evidence" value="ECO:0007669"/>
    <property type="project" value="UniProtKB-KW"/>
</dbReference>
<keyword evidence="1 2" id="KW-0804">Transcription</keyword>
<dbReference type="Proteomes" id="UP000288215">
    <property type="component" value="Unassembled WGS sequence"/>
</dbReference>
<keyword evidence="2" id="KW-0808">Transferase</keyword>
<comment type="similarity">
    <text evidence="2">Belongs to the archaeal Rpo5/eukaryotic RPB5 RNA polymerase subunit family.</text>
</comment>
<dbReference type="Gene3D" id="3.90.940.20">
    <property type="entry name" value="RPB5-like RNA polymerase subunit"/>
    <property type="match status" value="1"/>
</dbReference>
<dbReference type="Pfam" id="PF01191">
    <property type="entry name" value="RNA_pol_Rpb5_C"/>
    <property type="match status" value="1"/>
</dbReference>
<dbReference type="InterPro" id="IPR000783">
    <property type="entry name" value="RNA_pol_subH/Rpb5_C"/>
</dbReference>
<comment type="function">
    <text evidence="2">DNA-dependent RNA polymerase (RNAP) catalyzes the transcription of DNA into RNA using the four ribonucleoside triphosphates as substrates.</text>
</comment>
<comment type="subcellular location">
    <subcellularLocation>
        <location evidence="2">Cytoplasm</location>
    </subcellularLocation>
</comment>
<evidence type="ECO:0000313" key="5">
    <source>
        <dbReference type="Proteomes" id="UP000288215"/>
    </source>
</evidence>
<comment type="catalytic activity">
    <reaction evidence="2">
        <text>RNA(n) + a ribonucleoside 5'-triphosphate = RNA(n+1) + diphosphate</text>
        <dbReference type="Rhea" id="RHEA:21248"/>
        <dbReference type="Rhea" id="RHEA-COMP:14527"/>
        <dbReference type="Rhea" id="RHEA-COMP:17342"/>
        <dbReference type="ChEBI" id="CHEBI:33019"/>
        <dbReference type="ChEBI" id="CHEBI:61557"/>
        <dbReference type="ChEBI" id="CHEBI:140395"/>
        <dbReference type="EC" id="2.7.7.6"/>
    </reaction>
</comment>
<dbReference type="AlphaFoldDB" id="A0A3S4UGP0"/>
<dbReference type="GO" id="GO:0003677">
    <property type="term" value="F:DNA binding"/>
    <property type="evidence" value="ECO:0007669"/>
    <property type="project" value="InterPro"/>
</dbReference>
<dbReference type="EMBL" id="RXGA01000003">
    <property type="protein sequence ID" value="RWX73493.1"/>
    <property type="molecule type" value="Genomic_DNA"/>
</dbReference>
<sequence>MGKFDLLKHELVPQFRIMTKEEVEQLRKDLGVRKEDLPWMLKSDPVSKAIGAKPGDVVEIIRKSPVAGKSVAYRYVVPG</sequence>
<comment type="caution">
    <text evidence="4">The sequence shown here is derived from an EMBL/GenBank/DDBJ whole genome shotgun (WGS) entry which is preliminary data.</text>
</comment>
<gene>
    <name evidence="2" type="primary">rpo5</name>
    <name evidence="2" type="synonym">rpoH</name>
    <name evidence="4" type="ORF">Metus_1467</name>
</gene>
<dbReference type="InterPro" id="IPR014381">
    <property type="entry name" value="Arch_Rpo5/euc_Rpb5"/>
</dbReference>
<evidence type="ECO:0000259" key="3">
    <source>
        <dbReference type="Pfam" id="PF01191"/>
    </source>
</evidence>
<comment type="subunit">
    <text evidence="2">Part of the RNA polymerase complex.</text>
</comment>
<dbReference type="GO" id="GO:0006366">
    <property type="term" value="P:transcription by RNA polymerase II"/>
    <property type="evidence" value="ECO:0007669"/>
    <property type="project" value="TreeGrafter"/>
</dbReference>
<accession>A0A3S4UGP0</accession>
<keyword evidence="2" id="KW-0548">Nucleotidyltransferase</keyword>
<evidence type="ECO:0000313" key="4">
    <source>
        <dbReference type="EMBL" id="RWX73493.1"/>
    </source>
</evidence>
<feature type="domain" description="RNA polymerase subunit H/Rpb5 C-terminal" evidence="3">
    <location>
        <begin position="4"/>
        <end position="76"/>
    </location>
</feature>
<dbReference type="PANTHER" id="PTHR10535:SF0">
    <property type="entry name" value="DNA-DIRECTED RNA POLYMERASES I, II, AND III SUBUNIT RPABC1"/>
    <property type="match status" value="1"/>
</dbReference>
<dbReference type="EC" id="2.7.7.6" evidence="2"/>
<dbReference type="GO" id="GO:0042797">
    <property type="term" value="P:tRNA transcription by RNA polymerase III"/>
    <property type="evidence" value="ECO:0007669"/>
    <property type="project" value="TreeGrafter"/>
</dbReference>
<dbReference type="GO" id="GO:0003899">
    <property type="term" value="F:DNA-directed RNA polymerase activity"/>
    <property type="evidence" value="ECO:0007669"/>
    <property type="project" value="UniProtKB-UniRule"/>
</dbReference>
<dbReference type="InterPro" id="IPR035913">
    <property type="entry name" value="RPB5-like_sf"/>
</dbReference>
<keyword evidence="2" id="KW-0963">Cytoplasm</keyword>
<name>A0A3S4UGP0_METS7</name>
<reference evidence="4 5" key="1">
    <citation type="submission" date="2018-12" db="EMBL/GenBank/DDBJ databases">
        <title>The complete genome of the methanogenic archaea of the candidate phylum Verstraetearchaeota, obtained from the metagenome of underground thermal water.</title>
        <authorList>
            <person name="Kadnikov V.V."/>
            <person name="Mardanov A.V."/>
            <person name="Beletsky A.V."/>
            <person name="Karnachuk O.V."/>
            <person name="Ravin N.V."/>
        </authorList>
    </citation>
    <scope>NUCLEOTIDE SEQUENCE [LARGE SCALE GENOMIC DNA]</scope>
    <source>
        <strain evidence="4">Ch88</strain>
    </source>
</reference>
<evidence type="ECO:0000256" key="2">
    <source>
        <dbReference type="HAMAP-Rule" id="MF_00025"/>
    </source>
</evidence>
<dbReference type="SUPFAM" id="SSF55287">
    <property type="entry name" value="RPB5-like RNA polymerase subunit"/>
    <property type="match status" value="1"/>
</dbReference>
<proteinExistence type="inferred from homology"/>
<dbReference type="NCBIfam" id="NF007129">
    <property type="entry name" value="PRK09570.1"/>
    <property type="match status" value="1"/>
</dbReference>
<dbReference type="GO" id="GO:0006362">
    <property type="term" value="P:transcription elongation by RNA polymerase I"/>
    <property type="evidence" value="ECO:0007669"/>
    <property type="project" value="TreeGrafter"/>
</dbReference>
<dbReference type="GO" id="GO:0005737">
    <property type="term" value="C:cytoplasm"/>
    <property type="evidence" value="ECO:0007669"/>
    <property type="project" value="UniProtKB-SubCell"/>
</dbReference>